<keyword evidence="2" id="KW-1185">Reference proteome</keyword>
<dbReference type="HOGENOM" id="CLU_1170168_0_0_9"/>
<dbReference type="PATRIC" id="fig|679936.5.peg.1453"/>
<name>G8TWI6_SULAD</name>
<proteinExistence type="predicted"/>
<dbReference type="KEGG" id="sap:Sulac_1387"/>
<dbReference type="EMBL" id="CP003179">
    <property type="protein sequence ID" value="AEW04884.1"/>
    <property type="molecule type" value="Genomic_DNA"/>
</dbReference>
<organism evidence="1 2">
    <name type="scientific">Sulfobacillus acidophilus (strain ATCC 700253 / DSM 10332 / NAL)</name>
    <dbReference type="NCBI Taxonomy" id="679936"/>
    <lineage>
        <taxon>Bacteria</taxon>
        <taxon>Bacillati</taxon>
        <taxon>Bacillota</taxon>
        <taxon>Clostridia</taxon>
        <taxon>Eubacteriales</taxon>
        <taxon>Clostridiales Family XVII. Incertae Sedis</taxon>
        <taxon>Sulfobacillus</taxon>
    </lineage>
</organism>
<sequence length="237" mass="26958">MATTVIDAEALKEFLDKADLPADYLARLSQELAGRHAAARLPLTDWAQLWHKAPVVRRISEPERQRWEPRLTTVLPALWQGQVGALWDLLDPKETAPAWLADWGTYWAHLAHPQLPWWARWVYRPDSRTGALLLVVDDVERFNPDLAGPVLYQRIAEAVSFLGAVLDSTHQLDAVDEMFRPMVALAIIYAVYMFTMASWKMTEEFTQVLPSFPSVVRILLGLTRWEGKSIGPKSETD</sequence>
<evidence type="ECO:0000313" key="1">
    <source>
        <dbReference type="EMBL" id="AEW04884.1"/>
    </source>
</evidence>
<reference evidence="1 2" key="2">
    <citation type="journal article" date="2012" name="Stand. Genomic Sci.">
        <title>Complete genome sequence of the moderately thermophilic mineral-sulfide-oxidizing firmicute Sulfobacillus acidophilus type strain (NAL(T)).</title>
        <authorList>
            <person name="Anderson I."/>
            <person name="Chertkov O."/>
            <person name="Chen A."/>
            <person name="Saunders E."/>
            <person name="Lapidus A."/>
            <person name="Nolan M."/>
            <person name="Lucas S."/>
            <person name="Hammon N."/>
            <person name="Deshpande S."/>
            <person name="Cheng J.F."/>
            <person name="Han C."/>
            <person name="Tapia R."/>
            <person name="Goodwin L.A."/>
            <person name="Pitluck S."/>
            <person name="Liolios K."/>
            <person name="Pagani I."/>
            <person name="Ivanova N."/>
            <person name="Mikhailova N."/>
            <person name="Pati A."/>
            <person name="Palaniappan K."/>
            <person name="Land M."/>
            <person name="Pan C."/>
            <person name="Rohde M."/>
            <person name="Pukall R."/>
            <person name="Goker M."/>
            <person name="Detter J.C."/>
            <person name="Woyke T."/>
            <person name="Bristow J."/>
            <person name="Eisen J.A."/>
            <person name="Markowitz V."/>
            <person name="Hugenholtz P."/>
            <person name="Kyrpides N.C."/>
            <person name="Klenk H.P."/>
            <person name="Mavromatis K."/>
        </authorList>
    </citation>
    <scope>NUCLEOTIDE SEQUENCE [LARGE SCALE GENOMIC DNA]</scope>
    <source>
        <strain evidence="2">ATCC 700253 / DSM 10332 / NAL</strain>
    </source>
</reference>
<evidence type="ECO:0000313" key="2">
    <source>
        <dbReference type="Proteomes" id="UP000005439"/>
    </source>
</evidence>
<dbReference type="AlphaFoldDB" id="G8TWI6"/>
<reference evidence="2" key="1">
    <citation type="submission" date="2011-12" db="EMBL/GenBank/DDBJ databases">
        <title>The complete genome of chromosome of Sulfobacillus acidophilus DSM 10332.</title>
        <authorList>
            <person name="Lucas S."/>
            <person name="Han J."/>
            <person name="Lapidus A."/>
            <person name="Bruce D."/>
            <person name="Goodwin L."/>
            <person name="Pitluck S."/>
            <person name="Peters L."/>
            <person name="Kyrpides N."/>
            <person name="Mavromatis K."/>
            <person name="Ivanova N."/>
            <person name="Mikhailova N."/>
            <person name="Chertkov O."/>
            <person name="Saunders E."/>
            <person name="Detter J.C."/>
            <person name="Tapia R."/>
            <person name="Han C."/>
            <person name="Land M."/>
            <person name="Hauser L."/>
            <person name="Markowitz V."/>
            <person name="Cheng J.-F."/>
            <person name="Hugenholtz P."/>
            <person name="Woyke T."/>
            <person name="Wu D."/>
            <person name="Pukall R."/>
            <person name="Gehrich-Schroeter G."/>
            <person name="Schneider S."/>
            <person name="Klenk H.-P."/>
            <person name="Eisen J.A."/>
        </authorList>
    </citation>
    <scope>NUCLEOTIDE SEQUENCE [LARGE SCALE GENOMIC DNA]</scope>
    <source>
        <strain evidence="2">ATCC 700253 / DSM 10332 / NAL</strain>
    </source>
</reference>
<dbReference type="STRING" id="679936.Sulac_1387"/>
<dbReference type="Proteomes" id="UP000005439">
    <property type="component" value="Chromosome"/>
</dbReference>
<protein>
    <submittedName>
        <fullName evidence="1">Uncharacterized protein</fullName>
    </submittedName>
</protein>
<gene>
    <name evidence="1" type="ordered locus">Sulac_1387</name>
</gene>
<accession>G8TWI6</accession>